<evidence type="ECO:0000313" key="5">
    <source>
        <dbReference type="Proteomes" id="UP001202180"/>
    </source>
</evidence>
<dbReference type="RefSeq" id="WP_248480185.1">
    <property type="nucleotide sequence ID" value="NZ_JALPRF010000008.1"/>
</dbReference>
<evidence type="ECO:0000259" key="2">
    <source>
        <dbReference type="Pfam" id="PF00535"/>
    </source>
</evidence>
<evidence type="ECO:0000256" key="1">
    <source>
        <dbReference type="ARBA" id="ARBA00022679"/>
    </source>
</evidence>
<accession>A0ABT0HT98</accession>
<keyword evidence="5" id="KW-1185">Reference proteome</keyword>
<dbReference type="PANTHER" id="PTHR43685:SF3">
    <property type="entry name" value="SLR2126 PROTEIN"/>
    <property type="match status" value="1"/>
</dbReference>
<dbReference type="InterPro" id="IPR001173">
    <property type="entry name" value="Glyco_trans_2-like"/>
</dbReference>
<comment type="caution">
    <text evidence="4">The sequence shown here is derived from an EMBL/GenBank/DDBJ whole genome shotgun (WGS) entry which is preliminary data.</text>
</comment>
<sequence length="281" mass="32908">MKNMLLPTCSVLVTTYNRPESLVLCVESLFQQSHLPTEIIVCDDGSGEATQQLIQQLQKRSPVPLLHVWQADLGFRLARVRNLGLKTATSEYIVQLDGDVILHRHYLVDHLRHAKKGFFFSGNQYHIPHDVTQLMLTNSSASVHTSLKLAKWNWRRLRCLPLQKPMLYFYHWKTHYEYVLGSNMSFWRQDLFRVNGYDEQFSGWGWEDIDLALRLMQLGCTLRFLRFGAIQYHLDHPKSSRAQEDTNRMRALQIIQEKRFACEQGLSQHTDYSDAQNFLTH</sequence>
<keyword evidence="1" id="KW-0808">Transferase</keyword>
<organism evidence="4 5">
    <name type="scientific">Spirosoma liriopis</name>
    <dbReference type="NCBI Taxonomy" id="2937440"/>
    <lineage>
        <taxon>Bacteria</taxon>
        <taxon>Pseudomonadati</taxon>
        <taxon>Bacteroidota</taxon>
        <taxon>Cytophagia</taxon>
        <taxon>Cytophagales</taxon>
        <taxon>Cytophagaceae</taxon>
        <taxon>Spirosoma</taxon>
    </lineage>
</organism>
<proteinExistence type="predicted"/>
<dbReference type="CDD" id="cd06420">
    <property type="entry name" value="GT2_Chondriotin_Pol_N"/>
    <property type="match status" value="1"/>
</dbReference>
<dbReference type="InterPro" id="IPR050834">
    <property type="entry name" value="Glycosyltransf_2"/>
</dbReference>
<reference evidence="4 5" key="1">
    <citation type="submission" date="2022-04" db="EMBL/GenBank/DDBJ databases">
        <title>Spirosoma sp. strain RP8 genome sequencing and assembly.</title>
        <authorList>
            <person name="Jung Y."/>
        </authorList>
    </citation>
    <scope>NUCLEOTIDE SEQUENCE [LARGE SCALE GENOMIC DNA]</scope>
    <source>
        <strain evidence="4 5">RP8</strain>
    </source>
</reference>
<evidence type="ECO:0000313" key="4">
    <source>
        <dbReference type="EMBL" id="MCK8495405.1"/>
    </source>
</evidence>
<dbReference type="Pfam" id="PF02709">
    <property type="entry name" value="Glyco_transf_7C"/>
    <property type="match status" value="1"/>
</dbReference>
<dbReference type="EMBL" id="JALPRF010000008">
    <property type="protein sequence ID" value="MCK8495405.1"/>
    <property type="molecule type" value="Genomic_DNA"/>
</dbReference>
<dbReference type="Gene3D" id="3.90.550.10">
    <property type="entry name" value="Spore Coat Polysaccharide Biosynthesis Protein SpsA, Chain A"/>
    <property type="match status" value="1"/>
</dbReference>
<dbReference type="InterPro" id="IPR029044">
    <property type="entry name" value="Nucleotide-diphossugar_trans"/>
</dbReference>
<dbReference type="PANTHER" id="PTHR43685">
    <property type="entry name" value="GLYCOSYLTRANSFERASE"/>
    <property type="match status" value="1"/>
</dbReference>
<name>A0ABT0HT98_9BACT</name>
<feature type="domain" description="Glycosyltransferase 2-like" evidence="2">
    <location>
        <begin position="10"/>
        <end position="139"/>
    </location>
</feature>
<dbReference type="SUPFAM" id="SSF53448">
    <property type="entry name" value="Nucleotide-diphospho-sugar transferases"/>
    <property type="match status" value="1"/>
</dbReference>
<evidence type="ECO:0000259" key="3">
    <source>
        <dbReference type="Pfam" id="PF02709"/>
    </source>
</evidence>
<dbReference type="InterPro" id="IPR027791">
    <property type="entry name" value="Galactosyl_T_C"/>
</dbReference>
<gene>
    <name evidence="4" type="ORF">M0L20_26305</name>
</gene>
<dbReference type="Pfam" id="PF00535">
    <property type="entry name" value="Glycos_transf_2"/>
    <property type="match status" value="1"/>
</dbReference>
<dbReference type="Proteomes" id="UP001202180">
    <property type="component" value="Unassembled WGS sequence"/>
</dbReference>
<feature type="domain" description="Galactosyltransferase C-terminal" evidence="3">
    <location>
        <begin position="169"/>
        <end position="233"/>
    </location>
</feature>
<protein>
    <submittedName>
        <fullName evidence="4">Glycosyltransferase family 2 protein</fullName>
    </submittedName>
</protein>